<gene>
    <name evidence="2" type="ORF">EV186_1031106</name>
</gene>
<keyword evidence="3" id="KW-1185">Reference proteome</keyword>
<organism evidence="2 3">
    <name type="scientific">Labedaea rhizosphaerae</name>
    <dbReference type="NCBI Taxonomy" id="598644"/>
    <lineage>
        <taxon>Bacteria</taxon>
        <taxon>Bacillati</taxon>
        <taxon>Actinomycetota</taxon>
        <taxon>Actinomycetes</taxon>
        <taxon>Pseudonocardiales</taxon>
        <taxon>Pseudonocardiaceae</taxon>
        <taxon>Labedaea</taxon>
    </lineage>
</organism>
<evidence type="ECO:0000313" key="3">
    <source>
        <dbReference type="Proteomes" id="UP000295444"/>
    </source>
</evidence>
<protein>
    <recommendedName>
        <fullName evidence="4">Copper(I)-binding protein</fullName>
    </recommendedName>
</protein>
<sequence length="310" mass="33257">MSIKKVRPVQFVVAMLSAATLLAGGSAVASGTPDNPGGHPVPWRAKTPVVSVDVTAEGGFQMPKVLHAGYVTFRFTTPENVFHAIQGFSLNPGATLDMAKNDIDMALSGIEGQTVPGMQGLYRDITEIGGAVTSTYGAQEVTIPLTAGTYYFVDIYDIDSPPIVPRYHEVKVVGAFLYSPLPTYTATIDATMSAEDPRFQGVPETFPHDGTFLNIVTGDEMHETVFRPVSDGITDDDITAYYDAVMSGGPRPPKPFTGLQAGLQSISPGRWAIVHLDLKPGRYAVVCYVPSDEDGMPHTFMGMHNVLTLT</sequence>
<reference evidence="2 3" key="1">
    <citation type="submission" date="2019-03" db="EMBL/GenBank/DDBJ databases">
        <title>Genomic Encyclopedia of Type Strains, Phase IV (KMG-IV): sequencing the most valuable type-strain genomes for metagenomic binning, comparative biology and taxonomic classification.</title>
        <authorList>
            <person name="Goeker M."/>
        </authorList>
    </citation>
    <scope>NUCLEOTIDE SEQUENCE [LARGE SCALE GENOMIC DNA]</scope>
    <source>
        <strain evidence="2 3">DSM 45361</strain>
    </source>
</reference>
<evidence type="ECO:0000313" key="2">
    <source>
        <dbReference type="EMBL" id="TDP98126.1"/>
    </source>
</evidence>
<dbReference type="AlphaFoldDB" id="A0A4R6SG92"/>
<feature type="chain" id="PRO_5020235091" description="Copper(I)-binding protein" evidence="1">
    <location>
        <begin position="30"/>
        <end position="310"/>
    </location>
</feature>
<comment type="caution">
    <text evidence="2">The sequence shown here is derived from an EMBL/GenBank/DDBJ whole genome shotgun (WGS) entry which is preliminary data.</text>
</comment>
<feature type="signal peptide" evidence="1">
    <location>
        <begin position="1"/>
        <end position="29"/>
    </location>
</feature>
<dbReference type="RefSeq" id="WP_133851223.1">
    <property type="nucleotide sequence ID" value="NZ_SNXZ01000003.1"/>
</dbReference>
<dbReference type="Proteomes" id="UP000295444">
    <property type="component" value="Unassembled WGS sequence"/>
</dbReference>
<accession>A0A4R6SG92</accession>
<name>A0A4R6SG92_LABRH</name>
<dbReference type="OrthoDB" id="162678at2"/>
<evidence type="ECO:0008006" key="4">
    <source>
        <dbReference type="Google" id="ProtNLM"/>
    </source>
</evidence>
<dbReference type="EMBL" id="SNXZ01000003">
    <property type="protein sequence ID" value="TDP98126.1"/>
    <property type="molecule type" value="Genomic_DNA"/>
</dbReference>
<keyword evidence="1" id="KW-0732">Signal</keyword>
<proteinExistence type="predicted"/>
<evidence type="ECO:0000256" key="1">
    <source>
        <dbReference type="SAM" id="SignalP"/>
    </source>
</evidence>